<reference evidence="2" key="1">
    <citation type="submission" date="2020-03" db="EMBL/GenBank/DDBJ databases">
        <title>Studies in the Genomics of Life Span.</title>
        <authorList>
            <person name="Glass D."/>
        </authorList>
    </citation>
    <scope>NUCLEOTIDE SEQUENCE</scope>
    <source>
        <strain evidence="2">SUZIE</strain>
        <tissue evidence="2">Muscle</tissue>
    </source>
</reference>
<gene>
    <name evidence="2" type="ORF">SUZIE_200790</name>
</gene>
<evidence type="ECO:0000313" key="3">
    <source>
        <dbReference type="Proteomes" id="UP001166674"/>
    </source>
</evidence>
<keyword evidence="3" id="KW-1185">Reference proteome</keyword>
<feature type="region of interest" description="Disordered" evidence="1">
    <location>
        <begin position="36"/>
        <end position="83"/>
    </location>
</feature>
<dbReference type="EMBL" id="JAATJV010428132">
    <property type="protein sequence ID" value="MBZ3889005.1"/>
    <property type="molecule type" value="Genomic_DNA"/>
</dbReference>
<name>A0AA41T9N9_SCICA</name>
<evidence type="ECO:0000313" key="2">
    <source>
        <dbReference type="EMBL" id="MBZ3889005.1"/>
    </source>
</evidence>
<proteinExistence type="predicted"/>
<protein>
    <submittedName>
        <fullName evidence="2">Uncharacterized protein</fullName>
    </submittedName>
</protein>
<organism evidence="2 3">
    <name type="scientific">Sciurus carolinensis</name>
    <name type="common">Eastern gray squirrel</name>
    <dbReference type="NCBI Taxonomy" id="30640"/>
    <lineage>
        <taxon>Eukaryota</taxon>
        <taxon>Metazoa</taxon>
        <taxon>Chordata</taxon>
        <taxon>Craniata</taxon>
        <taxon>Vertebrata</taxon>
        <taxon>Euteleostomi</taxon>
        <taxon>Mammalia</taxon>
        <taxon>Eutheria</taxon>
        <taxon>Euarchontoglires</taxon>
        <taxon>Glires</taxon>
        <taxon>Rodentia</taxon>
        <taxon>Sciuromorpha</taxon>
        <taxon>Sciuridae</taxon>
        <taxon>Sciurinae</taxon>
        <taxon>Sciurini</taxon>
        <taxon>Sciurus</taxon>
    </lineage>
</organism>
<comment type="caution">
    <text evidence="2">The sequence shown here is derived from an EMBL/GenBank/DDBJ whole genome shotgun (WGS) entry which is preliminary data.</text>
</comment>
<evidence type="ECO:0000256" key="1">
    <source>
        <dbReference type="SAM" id="MobiDB-lite"/>
    </source>
</evidence>
<accession>A0AA41T9N9</accession>
<sequence>MALMIPKVEWASLLGAADTISHQQLHLVEVPRQPMEGYGERGDLSQKGAPRASGGGHARGHLAMPGVRTSVPHQPWNPQHAAE</sequence>
<dbReference type="Proteomes" id="UP001166674">
    <property type="component" value="Unassembled WGS sequence"/>
</dbReference>
<dbReference type="AlphaFoldDB" id="A0AA41T9N9"/>